<dbReference type="Gene3D" id="3.90.1800.10">
    <property type="entry name" value="RNA polymerase alpha subunit dimerisation domain"/>
    <property type="match status" value="1"/>
</dbReference>
<feature type="domain" description="RNA polymerase Rpb2" evidence="11">
    <location>
        <begin position="150"/>
        <end position="323"/>
    </location>
</feature>
<dbReference type="PROSITE" id="PS01166">
    <property type="entry name" value="RNA_POL_BETA"/>
    <property type="match status" value="1"/>
</dbReference>
<feature type="domain" description="RNA polymerase Rpb2" evidence="13">
    <location>
        <begin position="382"/>
        <end position="449"/>
    </location>
</feature>
<dbReference type="Pfam" id="PF04561">
    <property type="entry name" value="RNA_pol_Rpb2_2"/>
    <property type="match status" value="1"/>
</dbReference>
<dbReference type="EMBL" id="MNWX01000026">
    <property type="protein sequence ID" value="OIO65159.1"/>
    <property type="molecule type" value="Genomic_DNA"/>
</dbReference>
<comment type="function">
    <text evidence="6 8">DNA-dependent RNA polymerase catalyzes the transcription of DNA into RNA using the four ribonucleoside triphosphates as substrates.</text>
</comment>
<dbReference type="InterPro" id="IPR037033">
    <property type="entry name" value="DNA-dir_RNAP_su2_hyb_sf"/>
</dbReference>
<proteinExistence type="inferred from homology"/>
<dbReference type="InterPro" id="IPR015712">
    <property type="entry name" value="DNA-dir_RNA_pol_su2"/>
</dbReference>
<evidence type="ECO:0000256" key="4">
    <source>
        <dbReference type="ARBA" id="ARBA00023163"/>
    </source>
</evidence>
<evidence type="ECO:0000256" key="2">
    <source>
        <dbReference type="ARBA" id="ARBA00022679"/>
    </source>
</evidence>
<keyword evidence="4 6" id="KW-0804">Transcription</keyword>
<dbReference type="Gene3D" id="2.40.50.100">
    <property type="match status" value="1"/>
</dbReference>
<comment type="caution">
    <text evidence="15">The sequence shown here is derived from an EMBL/GenBank/DDBJ whole genome shotgun (WGS) entry which is preliminary data.</text>
</comment>
<dbReference type="InterPro" id="IPR019462">
    <property type="entry name" value="DNA-dir_RNA_pol_bsu_external_1"/>
</dbReference>
<dbReference type="InterPro" id="IPR014724">
    <property type="entry name" value="RNA_pol_RPB2_OB-fold"/>
</dbReference>
<dbReference type="Pfam" id="PF04565">
    <property type="entry name" value="RNA_pol_Rpb2_3"/>
    <property type="match status" value="1"/>
</dbReference>
<dbReference type="GO" id="GO:0003899">
    <property type="term" value="F:DNA-directed RNA polymerase activity"/>
    <property type="evidence" value="ECO:0007669"/>
    <property type="project" value="UniProtKB-UniRule"/>
</dbReference>
<dbReference type="NCBIfam" id="NF001616">
    <property type="entry name" value="PRK00405.1"/>
    <property type="match status" value="1"/>
</dbReference>
<feature type="domain" description="RNA polymerase beta subunit protrusion" evidence="12">
    <location>
        <begin position="23"/>
        <end position="366"/>
    </location>
</feature>
<evidence type="ECO:0000259" key="9">
    <source>
        <dbReference type="Pfam" id="PF00562"/>
    </source>
</evidence>
<evidence type="ECO:0000259" key="14">
    <source>
        <dbReference type="Pfam" id="PF10385"/>
    </source>
</evidence>
<dbReference type="InterPro" id="IPR007121">
    <property type="entry name" value="RNA_pol_bsu_CS"/>
</dbReference>
<evidence type="ECO:0000256" key="8">
    <source>
        <dbReference type="RuleBase" id="RU363031"/>
    </source>
</evidence>
<evidence type="ECO:0000313" key="16">
    <source>
        <dbReference type="Proteomes" id="UP000182693"/>
    </source>
</evidence>
<keyword evidence="1 6" id="KW-0240">DNA-directed RNA polymerase</keyword>
<dbReference type="Pfam" id="PF04563">
    <property type="entry name" value="RNA_pol_Rpb2_1"/>
    <property type="match status" value="1"/>
</dbReference>
<dbReference type="EC" id="2.7.7.6" evidence="6 8"/>
<dbReference type="NCBIfam" id="TIGR02013">
    <property type="entry name" value="rpoB"/>
    <property type="match status" value="1"/>
</dbReference>
<dbReference type="Pfam" id="PF04560">
    <property type="entry name" value="RNA_pol_Rpb2_7"/>
    <property type="match status" value="1"/>
</dbReference>
<dbReference type="Gene3D" id="3.90.1100.10">
    <property type="match status" value="1"/>
</dbReference>
<dbReference type="GO" id="GO:0003677">
    <property type="term" value="F:DNA binding"/>
    <property type="evidence" value="ECO:0007669"/>
    <property type="project" value="UniProtKB-UniRule"/>
</dbReference>
<dbReference type="InterPro" id="IPR042107">
    <property type="entry name" value="DNA-dir_RNA_pol_bsu_ext_1_sf"/>
</dbReference>
<dbReference type="Gene3D" id="2.40.270.10">
    <property type="entry name" value="DNA-directed RNA polymerase, subunit 2, domain 6"/>
    <property type="match status" value="2"/>
</dbReference>
<dbReference type="AlphaFoldDB" id="A0A1J4Y3N7"/>
<evidence type="ECO:0000313" key="15">
    <source>
        <dbReference type="EMBL" id="OIO65159.1"/>
    </source>
</evidence>
<feature type="domain" description="DNA-directed RNA polymerase subunit 2 hybrid-binding" evidence="9">
    <location>
        <begin position="587"/>
        <end position="972"/>
    </location>
</feature>
<evidence type="ECO:0000256" key="1">
    <source>
        <dbReference type="ARBA" id="ARBA00022478"/>
    </source>
</evidence>
<evidence type="ECO:0000256" key="7">
    <source>
        <dbReference type="RuleBase" id="RU000434"/>
    </source>
</evidence>
<dbReference type="InterPro" id="IPR037034">
    <property type="entry name" value="RNA_pol_Rpb2_2_sf"/>
</dbReference>
<evidence type="ECO:0000256" key="6">
    <source>
        <dbReference type="HAMAP-Rule" id="MF_01321"/>
    </source>
</evidence>
<dbReference type="InterPro" id="IPR007642">
    <property type="entry name" value="RNA_pol_Rpb2_2"/>
</dbReference>
<dbReference type="InterPro" id="IPR010243">
    <property type="entry name" value="RNA_pol_bsu_bac"/>
</dbReference>
<evidence type="ECO:0000256" key="5">
    <source>
        <dbReference type="ARBA" id="ARBA00048552"/>
    </source>
</evidence>
<dbReference type="CDD" id="cd00653">
    <property type="entry name" value="RNA_pol_B_RPB2"/>
    <property type="match status" value="1"/>
</dbReference>
<dbReference type="Gene3D" id="3.90.1110.10">
    <property type="entry name" value="RNA polymerase Rpb2, domain 2"/>
    <property type="match status" value="1"/>
</dbReference>
<comment type="similarity">
    <text evidence="6 7">Belongs to the RNA polymerase beta chain family.</text>
</comment>
<dbReference type="Pfam" id="PF10385">
    <property type="entry name" value="RNA_pol_Rpb2_45"/>
    <property type="match status" value="1"/>
</dbReference>
<dbReference type="PANTHER" id="PTHR20856">
    <property type="entry name" value="DNA-DIRECTED RNA POLYMERASE I SUBUNIT 2"/>
    <property type="match status" value="1"/>
</dbReference>
<dbReference type="InterPro" id="IPR007120">
    <property type="entry name" value="DNA-dir_RNAP_su2_dom"/>
</dbReference>
<evidence type="ECO:0000259" key="11">
    <source>
        <dbReference type="Pfam" id="PF04561"/>
    </source>
</evidence>
<evidence type="ECO:0000259" key="10">
    <source>
        <dbReference type="Pfam" id="PF04560"/>
    </source>
</evidence>
<organism evidence="15 16">
    <name type="scientific">Candidatus Wolfebacteria bacterium CG1_02_39_135</name>
    <dbReference type="NCBI Taxonomy" id="1805425"/>
    <lineage>
        <taxon>Bacteria</taxon>
        <taxon>Candidatus Wolfeibacteriota</taxon>
    </lineage>
</organism>
<dbReference type="Gene3D" id="2.30.150.10">
    <property type="entry name" value="DNA-directed RNA polymerase, beta subunit, external 1 domain"/>
    <property type="match status" value="1"/>
</dbReference>
<evidence type="ECO:0000259" key="12">
    <source>
        <dbReference type="Pfam" id="PF04563"/>
    </source>
</evidence>
<keyword evidence="3 6" id="KW-0548">Nucleotidyltransferase</keyword>
<dbReference type="GO" id="GO:0006351">
    <property type="term" value="P:DNA-templated transcription"/>
    <property type="evidence" value="ECO:0007669"/>
    <property type="project" value="UniProtKB-UniRule"/>
</dbReference>
<dbReference type="HAMAP" id="MF_01321">
    <property type="entry name" value="RNApol_bact_RpoB"/>
    <property type="match status" value="1"/>
</dbReference>
<accession>A0A1J4Y3N7</accession>
<name>A0A1J4Y3N7_9BACT</name>
<keyword evidence="2 6" id="KW-0808">Transferase</keyword>
<reference evidence="15 16" key="1">
    <citation type="journal article" date="2016" name="Environ. Microbiol.">
        <title>Genomic resolution of a cold subsurface aquifer community provides metabolic insights for novel microbes adapted to high CO concentrations.</title>
        <authorList>
            <person name="Probst A.J."/>
            <person name="Castelle C.J."/>
            <person name="Singh A."/>
            <person name="Brown C.T."/>
            <person name="Anantharaman K."/>
            <person name="Sharon I."/>
            <person name="Hug L.A."/>
            <person name="Burstein D."/>
            <person name="Emerson J.B."/>
            <person name="Thomas B.C."/>
            <person name="Banfield J.F."/>
        </authorList>
    </citation>
    <scope>NUCLEOTIDE SEQUENCE [LARGE SCALE GENOMIC DNA]</scope>
    <source>
        <strain evidence="15">CG1_02_39_135</strain>
    </source>
</reference>
<dbReference type="InterPro" id="IPR007644">
    <property type="entry name" value="RNA_pol_bsu_protrusion"/>
</dbReference>
<evidence type="ECO:0000259" key="13">
    <source>
        <dbReference type="Pfam" id="PF04565"/>
    </source>
</evidence>
<comment type="subunit">
    <text evidence="6 8">The RNAP catalytic core consists of 2 alpha, 1 beta, 1 beta' and 1 omega subunit. When a sigma factor is associated with the core the holoenzyme is formed, which can initiate transcription.</text>
</comment>
<dbReference type="STRING" id="1805425.AUJ30_01395"/>
<feature type="domain" description="RNA polymerase Rpb2" evidence="10">
    <location>
        <begin position="974"/>
        <end position="1049"/>
    </location>
</feature>
<dbReference type="Pfam" id="PF00562">
    <property type="entry name" value="RNA_pol_Rpb2_6"/>
    <property type="match status" value="1"/>
</dbReference>
<dbReference type="SUPFAM" id="SSF64484">
    <property type="entry name" value="beta and beta-prime subunits of DNA dependent RNA-polymerase"/>
    <property type="match status" value="1"/>
</dbReference>
<sequence>MVKNLPTKLFSSHPESFIKQQFLAEIQTTSWDWFVKKGLKELFDEISPIRDYSGKDLELYFLDYYFDEPKYDEETARFKSLFYEAPLRAKVKLVNHRNKSTKEQEVYLGDFPIMTNRGTFIINGIERVVVSQLIRSAGIFFAADAFKARKLFGAKIIPNRGAWLEFGTDSDGTVNVKIDRHRKTPVTNLLRIFGLEKNEEIIKTFSDVDKGPLKFIEATLKKDAAKSVPASYTEIYKRLRPGDLATPENAKSLIDAMFQRIDRYNLSRVGRFKFNQRLGIKNKESQVLDLQDLILVVKEIIKLNNSPLAEPDDIDHLGNRRIRAVGELLQNRLYVGFARLRRIIQDRMSTLDLETLTATQLINARPLVAIIKEFFASSQLSQFMDQVNPLSELEHKRRLSAMGPGGLTRERAGFEVRDVHISYYGRICPIETPEGQNIGLISHLANYARLNEYGFLETPYLKVKNGKVTQKVIWLNALDEEKYKIAQGSTELDSNKRIIKDNVEVRFGGKPETYPKEQVELIDSAPNQMVGVAASLVPFLEHDDANRALMGSNMQRQAVPSIKPQAPLVSTGIEEKAAFDSGRLLIAESDGEVLEVDGRSIVVEEAGKKKRNYLIHKFRRSNYYTCISQRPLVKKGQKIKKGDVLADCASTEAGVLALGQNLLVAFISWEGANFEDAIILSERVRKDDLFTSIYIEDFYCDIRDTKLGPEVTTPDIPNVPEDKLKNLDEEGIIRIGAEVNAGDILVGKISPKGEVELTSEEKLLRAVFGEKAADVRDASLVLPHGKSGRVVGIKIFSRDRGDKLEPGVIKKIQIDIAQLRKVRAGDKLAGRHGNKGVISQVRPAEDMPYLEDGTPVDIILNPLGIASRMNLGQVFETHLGMAAHKLGYRAVTPVFVGADEYQIKDELKKAGLPETGKITLYDGRTGQPFSQPITVGYIYMMKLNHLVEDKIHMRSTGPYSLITQQPLGGKAQFGGQRFGEMEVWALEGYGAAHCLQEMLTIKSDDVFGRGAAFESIIRGERIKNPSIPSAFNVLVNELKALALGVEAVKKENLKHETQNPKQTDL</sequence>
<comment type="catalytic activity">
    <reaction evidence="5 6 8">
        <text>RNA(n) + a ribonucleoside 5'-triphosphate = RNA(n+1) + diphosphate</text>
        <dbReference type="Rhea" id="RHEA:21248"/>
        <dbReference type="Rhea" id="RHEA-COMP:14527"/>
        <dbReference type="Rhea" id="RHEA-COMP:17342"/>
        <dbReference type="ChEBI" id="CHEBI:33019"/>
        <dbReference type="ChEBI" id="CHEBI:61557"/>
        <dbReference type="ChEBI" id="CHEBI:140395"/>
        <dbReference type="EC" id="2.7.7.6"/>
    </reaction>
</comment>
<feature type="domain" description="DNA-directed RNA polymerase beta subunit external 1" evidence="14">
    <location>
        <begin position="460"/>
        <end position="523"/>
    </location>
</feature>
<dbReference type="InterPro" id="IPR007645">
    <property type="entry name" value="RNA_pol_Rpb2_3"/>
</dbReference>
<dbReference type="Gene3D" id="2.40.50.150">
    <property type="match status" value="1"/>
</dbReference>
<dbReference type="Proteomes" id="UP000182693">
    <property type="component" value="Unassembled WGS sequence"/>
</dbReference>
<dbReference type="GO" id="GO:0000428">
    <property type="term" value="C:DNA-directed RNA polymerase complex"/>
    <property type="evidence" value="ECO:0007669"/>
    <property type="project" value="UniProtKB-KW"/>
</dbReference>
<protein>
    <recommendedName>
        <fullName evidence="6 8">DNA-directed RNA polymerase subunit beta</fullName>
        <shortName evidence="6">RNAP subunit beta</shortName>
        <ecNumber evidence="6 8">2.7.7.6</ecNumber>
    </recommendedName>
    <alternativeName>
        <fullName evidence="6">RNA polymerase subunit beta</fullName>
    </alternativeName>
    <alternativeName>
        <fullName evidence="6">Transcriptase subunit beta</fullName>
    </alternativeName>
</protein>
<dbReference type="GO" id="GO:0032549">
    <property type="term" value="F:ribonucleoside binding"/>
    <property type="evidence" value="ECO:0007669"/>
    <property type="project" value="InterPro"/>
</dbReference>
<evidence type="ECO:0000256" key="3">
    <source>
        <dbReference type="ARBA" id="ARBA00022695"/>
    </source>
</evidence>
<dbReference type="InterPro" id="IPR007641">
    <property type="entry name" value="RNA_pol_Rpb2_7"/>
</dbReference>
<gene>
    <name evidence="6" type="primary">rpoB</name>
    <name evidence="15" type="ORF">AUJ30_01395</name>
</gene>